<feature type="repeat" description="Solcar" evidence="15">
    <location>
        <begin position="52"/>
        <end position="124"/>
    </location>
</feature>
<dbReference type="FunFam" id="1.50.40.10:FF:000038">
    <property type="entry name" value="S-adenosylmethionine carrier 1 chloroplastic/mitochondrial"/>
    <property type="match status" value="1"/>
</dbReference>
<evidence type="ECO:0000256" key="5">
    <source>
        <dbReference type="ARBA" id="ARBA00022448"/>
    </source>
</evidence>
<evidence type="ECO:0000259" key="17">
    <source>
        <dbReference type="Pfam" id="PF04863"/>
    </source>
</evidence>
<dbReference type="SUPFAM" id="SSF103506">
    <property type="entry name" value="Mitochondrial carrier"/>
    <property type="match status" value="1"/>
</dbReference>
<dbReference type="Proteomes" id="UP000434276">
    <property type="component" value="Unassembled WGS sequence"/>
</dbReference>
<dbReference type="InterPro" id="IPR006947">
    <property type="entry name" value="EGF_alliinase"/>
</dbReference>
<evidence type="ECO:0000256" key="1">
    <source>
        <dbReference type="ARBA" id="ARBA00001933"/>
    </source>
</evidence>
<dbReference type="Pfam" id="PF04864">
    <property type="entry name" value="Alliinase_C"/>
    <property type="match status" value="1"/>
</dbReference>
<dbReference type="PANTHER" id="PTHR45667">
    <property type="entry name" value="S-ADENOSYLMETHIONINE MITOCHONDRIAL CARRIER PROTEIN"/>
    <property type="match status" value="1"/>
</dbReference>
<dbReference type="GO" id="GO:0031969">
    <property type="term" value="C:chloroplast membrane"/>
    <property type="evidence" value="ECO:0007669"/>
    <property type="project" value="UniProtKB-SubCell"/>
</dbReference>
<dbReference type="PROSITE" id="PS50920">
    <property type="entry name" value="SOLCAR"/>
    <property type="match status" value="3"/>
</dbReference>
<dbReference type="SUPFAM" id="SSF53383">
    <property type="entry name" value="PLP-dependent transferases"/>
    <property type="match status" value="1"/>
</dbReference>
<gene>
    <name evidence="19" type="ORF">C24_LOCUS3348</name>
</gene>
<dbReference type="PRINTS" id="PR00926">
    <property type="entry name" value="MITOCARRIER"/>
</dbReference>
<comment type="cofactor">
    <cofactor evidence="1">
        <name>pyridoxal 5'-phosphate</name>
        <dbReference type="ChEBI" id="CHEBI:597326"/>
    </cofactor>
</comment>
<dbReference type="CDD" id="cd00609">
    <property type="entry name" value="AAT_like"/>
    <property type="match status" value="1"/>
</dbReference>
<dbReference type="OrthoDB" id="2020362at2759"/>
<feature type="domain" description="Alliinase C-terminal" evidence="18">
    <location>
        <begin position="359"/>
        <end position="717"/>
    </location>
</feature>
<dbReference type="InterPro" id="IPR006948">
    <property type="entry name" value="Alliinase_C"/>
</dbReference>
<feature type="repeat" description="Solcar" evidence="15">
    <location>
        <begin position="133"/>
        <end position="215"/>
    </location>
</feature>
<evidence type="ECO:0000256" key="10">
    <source>
        <dbReference type="ARBA" id="ARBA00022692"/>
    </source>
</evidence>
<evidence type="ECO:0000256" key="16">
    <source>
        <dbReference type="SAM" id="Phobius"/>
    </source>
</evidence>
<evidence type="ECO:0000256" key="7">
    <source>
        <dbReference type="ARBA" id="ARBA00022576"/>
    </source>
</evidence>
<evidence type="ECO:0000256" key="11">
    <source>
        <dbReference type="ARBA" id="ARBA00022737"/>
    </source>
</evidence>
<dbReference type="InterPro" id="IPR015424">
    <property type="entry name" value="PyrdxlP-dep_Trfase"/>
</dbReference>
<accession>A0A5S9WLI2</accession>
<keyword evidence="9" id="KW-0949">S-adenosyl-L-methionine</keyword>
<dbReference type="GO" id="GO:0008483">
    <property type="term" value="F:transaminase activity"/>
    <property type="evidence" value="ECO:0007669"/>
    <property type="project" value="UniProtKB-KW"/>
</dbReference>
<evidence type="ECO:0000259" key="18">
    <source>
        <dbReference type="Pfam" id="PF04864"/>
    </source>
</evidence>
<comment type="similarity">
    <text evidence="4">Belongs to the mitochondrial carrier (TC 2.A.29) family.</text>
</comment>
<dbReference type="AlphaFoldDB" id="A0A5S9WLI2"/>
<keyword evidence="14 15" id="KW-0472">Membrane</keyword>
<dbReference type="Gene3D" id="1.50.40.10">
    <property type="entry name" value="Mitochondrial carrier domain"/>
    <property type="match status" value="1"/>
</dbReference>
<evidence type="ECO:0000256" key="6">
    <source>
        <dbReference type="ARBA" id="ARBA00022528"/>
    </source>
</evidence>
<dbReference type="Pfam" id="PF04863">
    <property type="entry name" value="EGF_alliinase"/>
    <property type="match status" value="1"/>
</dbReference>
<feature type="domain" description="Alliinase EGF-like" evidence="17">
    <location>
        <begin position="301"/>
        <end position="357"/>
    </location>
</feature>
<dbReference type="ExpressionAtlas" id="A0A5S9WLI2">
    <property type="expression patterns" value="baseline and differential"/>
</dbReference>
<dbReference type="Gene3D" id="3.40.640.10">
    <property type="entry name" value="Type I PLP-dependent aspartate aminotransferase-like (Major domain)"/>
    <property type="match status" value="1"/>
</dbReference>
<dbReference type="InterPro" id="IPR015421">
    <property type="entry name" value="PyrdxlP-dep_Trfase_major"/>
</dbReference>
<feature type="repeat" description="Solcar" evidence="15">
    <location>
        <begin position="228"/>
        <end position="310"/>
    </location>
</feature>
<evidence type="ECO:0000256" key="8">
    <source>
        <dbReference type="ARBA" id="ARBA00022640"/>
    </source>
</evidence>
<evidence type="ECO:0000256" key="14">
    <source>
        <dbReference type="ARBA" id="ARBA00023136"/>
    </source>
</evidence>
<keyword evidence="10 15" id="KW-0812">Transmembrane</keyword>
<feature type="transmembrane region" description="Helical" evidence="16">
    <location>
        <begin position="96"/>
        <end position="115"/>
    </location>
</feature>
<dbReference type="InterPro" id="IPR015422">
    <property type="entry name" value="PyrdxlP-dep_Trfase_small"/>
</dbReference>
<dbReference type="InterPro" id="IPR018108">
    <property type="entry name" value="MCP_transmembrane"/>
</dbReference>
<keyword evidence="7" id="KW-0808">Transferase</keyword>
<keyword evidence="6" id="KW-0150">Chloroplast</keyword>
<dbReference type="GO" id="GO:0016846">
    <property type="term" value="F:carbon-sulfur lyase activity"/>
    <property type="evidence" value="ECO:0007669"/>
    <property type="project" value="InterPro"/>
</dbReference>
<organism evidence="19 20">
    <name type="scientific">Arabidopsis thaliana</name>
    <name type="common">Mouse-ear cress</name>
    <dbReference type="NCBI Taxonomy" id="3702"/>
    <lineage>
        <taxon>Eukaryota</taxon>
        <taxon>Viridiplantae</taxon>
        <taxon>Streptophyta</taxon>
        <taxon>Embryophyta</taxon>
        <taxon>Tracheophyta</taxon>
        <taxon>Spermatophyta</taxon>
        <taxon>Magnoliopsida</taxon>
        <taxon>eudicotyledons</taxon>
        <taxon>Gunneridae</taxon>
        <taxon>Pentapetalae</taxon>
        <taxon>rosids</taxon>
        <taxon>malvids</taxon>
        <taxon>Brassicales</taxon>
        <taxon>Brassicaceae</taxon>
        <taxon>Camelineae</taxon>
        <taxon>Arabidopsis</taxon>
    </lineage>
</organism>
<keyword evidence="5" id="KW-0813">Transport</keyword>
<evidence type="ECO:0000313" key="20">
    <source>
        <dbReference type="Proteomes" id="UP000434276"/>
    </source>
</evidence>
<dbReference type="InterPro" id="IPR023395">
    <property type="entry name" value="MCP_dom_sf"/>
</dbReference>
<name>A0A5S9WLI2_ARATH</name>
<evidence type="ECO:0000256" key="3">
    <source>
        <dbReference type="ARBA" id="ARBA00006312"/>
    </source>
</evidence>
<evidence type="ECO:0000313" key="19">
    <source>
        <dbReference type="EMBL" id="CAA0265342.1"/>
    </source>
</evidence>
<dbReference type="Gene3D" id="2.10.25.30">
    <property type="entry name" value="EGF-like, alliinase"/>
    <property type="match status" value="1"/>
</dbReference>
<sequence length="730" mass="80688">MDSDIVSSSVDRSQTAMPDALAFKSINDPIKNQINSCAAICVKQDDPCHFLRVLYESLITGGLAGVVVEAALYPIDTIKTRVQVARDGGKIIWKGLYSGLGANLVGVLPASALFFGVYEPTKQKLLKVLPENLSAVAHLAAGALGGAVSSIVRVPTEVVKQRMQTGQFVSAPDAVRLIIAKEGFGGMYAGYGSFLLRDLPFDALQFCVYEQLRIGYMLAARRDLNDPENAMIGAFAGAVTGVLTTPLDVIKTRLMVQGSGTQYKGVSDCIKTIIREEELRHCITGNGSKDIVDSSTTWNPTWTNRAAAEAETVASFSCSGHGRAFVDGLGVLDGQKPPCECNNCYIGKDCSVLLKDCPVDANSGDPLFLEPFWMRQAERSAVLVSGWHRMSYIYEDGTYVSRELEKVIRKLHSVVGNAVTDNRFVIFGSGTTQLLAAAVHALSLTNSSVSSPARLLTSIPYYAMYKDQAEFFDSAHLKFEGDASAWKQSGRNDNITQLIEVVTSPNNPDGKLKRAVLDGPNVKTLHDYAYYWPHFSPITHPVDEDLSLFSLSKTTGHAGSRFGWGLVKDKAIYEKMDRFIRLTSMGVSKETQLHVLQLLKVVVGDGGNEIFNFGYGAVKKRWETLNKIFSMSTRFSLQTIKPEYCNYFKKVREFTPSYAWVKCERPEDKNCYEIFRAAKITGRSGNVFGSEERFVRLSLIRSQDDFDQLIDMLKKFVYQEAVPSENFMYI</sequence>
<dbReference type="InterPro" id="IPR002067">
    <property type="entry name" value="MCP"/>
</dbReference>
<evidence type="ECO:0000256" key="12">
    <source>
        <dbReference type="ARBA" id="ARBA00022946"/>
    </source>
</evidence>
<evidence type="ECO:0000256" key="2">
    <source>
        <dbReference type="ARBA" id="ARBA00004508"/>
    </source>
</evidence>
<feature type="transmembrane region" description="Helical" evidence="16">
    <location>
        <begin position="53"/>
        <end position="75"/>
    </location>
</feature>
<dbReference type="Gene3D" id="3.90.1150.10">
    <property type="entry name" value="Aspartate Aminotransferase, domain 1"/>
    <property type="match status" value="1"/>
</dbReference>
<comment type="subcellular location">
    <subcellularLocation>
        <location evidence="2">Plastid</location>
        <location evidence="2">Chloroplast membrane</location>
        <topology evidence="2">Multi-pass membrane protein</topology>
    </subcellularLocation>
</comment>
<dbReference type="EMBL" id="CACSHJ010000087">
    <property type="protein sequence ID" value="CAA0265342.1"/>
    <property type="molecule type" value="Genomic_DNA"/>
</dbReference>
<protein>
    <submittedName>
        <fullName evidence="19">Uncharacterized protein</fullName>
    </submittedName>
</protein>
<keyword evidence="7" id="KW-0032">Aminotransferase</keyword>
<evidence type="ECO:0000256" key="9">
    <source>
        <dbReference type="ARBA" id="ARBA00022691"/>
    </source>
</evidence>
<keyword evidence="11" id="KW-0677">Repeat</keyword>
<reference evidence="19 20" key="1">
    <citation type="submission" date="2019-12" db="EMBL/GenBank/DDBJ databases">
        <authorList>
            <person name="Jiao W.-B."/>
            <person name="Schneeberger K."/>
        </authorList>
    </citation>
    <scope>NUCLEOTIDE SEQUENCE [LARGE SCALE GENOMIC DNA]</scope>
    <source>
        <strain evidence="20">cv. C24</strain>
    </source>
</reference>
<keyword evidence="13 16" id="KW-1133">Transmembrane helix</keyword>
<dbReference type="InterPro" id="IPR037029">
    <property type="entry name" value="Alliinase_N_sf"/>
</dbReference>
<comment type="similarity">
    <text evidence="3">Belongs to the alliinase family.</text>
</comment>
<proteinExistence type="inferred from homology"/>
<evidence type="ECO:0000256" key="15">
    <source>
        <dbReference type="PROSITE-ProRule" id="PRU00282"/>
    </source>
</evidence>
<evidence type="ECO:0000256" key="4">
    <source>
        <dbReference type="ARBA" id="ARBA00006375"/>
    </source>
</evidence>
<dbReference type="GO" id="GO:0055085">
    <property type="term" value="P:transmembrane transport"/>
    <property type="evidence" value="ECO:0007669"/>
    <property type="project" value="InterPro"/>
</dbReference>
<evidence type="ECO:0000256" key="13">
    <source>
        <dbReference type="ARBA" id="ARBA00022989"/>
    </source>
</evidence>
<dbReference type="Pfam" id="PF00153">
    <property type="entry name" value="Mito_carr"/>
    <property type="match status" value="3"/>
</dbReference>
<keyword evidence="8" id="KW-0934">Plastid</keyword>
<keyword evidence="12" id="KW-0809">Transit peptide</keyword>